<dbReference type="GO" id="GO:0160237">
    <property type="term" value="F:D-Ala-D-Ala dipeptidase activity"/>
    <property type="evidence" value="ECO:0007669"/>
    <property type="project" value="UniProtKB-EC"/>
</dbReference>
<feature type="site" description="Transition state stabilizer" evidence="9">
    <location>
        <position position="106"/>
    </location>
</feature>
<reference evidence="10 11" key="1">
    <citation type="submission" date="2018-08" db="EMBL/GenBank/DDBJ databases">
        <title>Genomic Encyclopedia of Archaeal and Bacterial Type Strains, Phase II (KMG-II): from individual species to whole genera.</title>
        <authorList>
            <person name="Goeker M."/>
        </authorList>
    </citation>
    <scope>NUCLEOTIDE SEQUENCE [LARGE SCALE GENOMIC DNA]</scope>
    <source>
        <strain evidence="10 11">DSM 5002</strain>
    </source>
</reference>
<dbReference type="InterPro" id="IPR009045">
    <property type="entry name" value="Zn_M74/Hedgehog-like"/>
</dbReference>
<evidence type="ECO:0000256" key="9">
    <source>
        <dbReference type="HAMAP-Rule" id="MF_01924"/>
    </source>
</evidence>
<evidence type="ECO:0000313" key="11">
    <source>
        <dbReference type="Proteomes" id="UP000266273"/>
    </source>
</evidence>
<dbReference type="InterPro" id="IPR000755">
    <property type="entry name" value="A_A_dipeptidase"/>
</dbReference>
<evidence type="ECO:0000256" key="6">
    <source>
        <dbReference type="ARBA" id="ARBA00022997"/>
    </source>
</evidence>
<keyword evidence="7 9" id="KW-0482">Metalloprotease</keyword>
<protein>
    <recommendedName>
        <fullName evidence="9">D-alanyl-D-alanine dipeptidase</fullName>
        <shortName evidence="9">D-Ala-D-Ala dipeptidase</shortName>
        <ecNumber evidence="9">3.4.13.22</ecNumber>
    </recommendedName>
</protein>
<name>A0A397PJ27_9HYPH</name>
<comment type="catalytic activity">
    <reaction evidence="1 9">
        <text>D-alanyl-D-alanine + H2O = 2 D-alanine</text>
        <dbReference type="Rhea" id="RHEA:20661"/>
        <dbReference type="ChEBI" id="CHEBI:15377"/>
        <dbReference type="ChEBI" id="CHEBI:57416"/>
        <dbReference type="ChEBI" id="CHEBI:57822"/>
        <dbReference type="EC" id="3.4.13.22"/>
    </reaction>
</comment>
<feature type="binding site" evidence="9">
    <location>
        <position position="166"/>
    </location>
    <ligand>
        <name>Zn(2+)</name>
        <dbReference type="ChEBI" id="CHEBI:29105"/>
        <note>catalytic</note>
    </ligand>
</feature>
<organism evidence="10 11">
    <name type="scientific">Dichotomicrobium thermohalophilum</name>
    <dbReference type="NCBI Taxonomy" id="933063"/>
    <lineage>
        <taxon>Bacteria</taxon>
        <taxon>Pseudomonadati</taxon>
        <taxon>Pseudomonadota</taxon>
        <taxon>Alphaproteobacteria</taxon>
        <taxon>Hyphomicrobiales</taxon>
        <taxon>Hyphomicrobiaceae</taxon>
        <taxon>Dichotomicrobium</taxon>
    </lineage>
</organism>
<dbReference type="EMBL" id="QXDF01000004">
    <property type="protein sequence ID" value="RIA47285.1"/>
    <property type="molecule type" value="Genomic_DNA"/>
</dbReference>
<keyword evidence="11" id="KW-1185">Reference proteome</keyword>
<keyword evidence="2 9" id="KW-0645">Protease</keyword>
<keyword evidence="8" id="KW-0961">Cell wall biogenesis/degradation</keyword>
<dbReference type="GO" id="GO:0006508">
    <property type="term" value="P:proteolysis"/>
    <property type="evidence" value="ECO:0007669"/>
    <property type="project" value="UniProtKB-KW"/>
</dbReference>
<comment type="function">
    <text evidence="9">Catalyzes hydrolysis of the D-alanyl-D-alanine dipeptide.</text>
</comment>
<feature type="active site" description="Proton donor/acceptor" evidence="9">
    <location>
        <position position="233"/>
    </location>
</feature>
<comment type="cofactor">
    <cofactor evidence="9">
        <name>Zn(2+)</name>
        <dbReference type="ChEBI" id="CHEBI:29105"/>
    </cofactor>
    <text evidence="9">Binds 1 zinc ion per subunit.</text>
</comment>
<dbReference type="HAMAP" id="MF_01924">
    <property type="entry name" value="A_A_dipeptidase"/>
    <property type="match status" value="1"/>
</dbReference>
<dbReference type="Gene3D" id="3.30.1380.10">
    <property type="match status" value="1"/>
</dbReference>
<keyword evidence="6 9" id="KW-0224">Dipeptidase</keyword>
<dbReference type="GO" id="GO:0008237">
    <property type="term" value="F:metallopeptidase activity"/>
    <property type="evidence" value="ECO:0007669"/>
    <property type="project" value="UniProtKB-KW"/>
</dbReference>
<evidence type="ECO:0000256" key="1">
    <source>
        <dbReference type="ARBA" id="ARBA00001362"/>
    </source>
</evidence>
<dbReference type="GO" id="GO:0071555">
    <property type="term" value="P:cell wall organization"/>
    <property type="evidence" value="ECO:0007669"/>
    <property type="project" value="UniProtKB-KW"/>
</dbReference>
<dbReference type="AlphaFoldDB" id="A0A397PJ27"/>
<evidence type="ECO:0000256" key="2">
    <source>
        <dbReference type="ARBA" id="ARBA00022670"/>
    </source>
</evidence>
<dbReference type="PANTHER" id="PTHR43126">
    <property type="entry name" value="D-ALANYL-D-ALANINE DIPEPTIDASE"/>
    <property type="match status" value="1"/>
</dbReference>
<dbReference type="PANTHER" id="PTHR43126:SF1">
    <property type="entry name" value="D-ALANYL-D-ALANINE DIPEPTIDASE"/>
    <property type="match status" value="1"/>
</dbReference>
<feature type="binding site" evidence="9">
    <location>
        <position position="236"/>
    </location>
    <ligand>
        <name>Zn(2+)</name>
        <dbReference type="ChEBI" id="CHEBI:29105"/>
        <note>catalytic</note>
    </ligand>
</feature>
<evidence type="ECO:0000256" key="5">
    <source>
        <dbReference type="ARBA" id="ARBA00022833"/>
    </source>
</evidence>
<accession>A0A397PJ27</accession>
<keyword evidence="5 9" id="KW-0862">Zinc</keyword>
<keyword evidence="4 9" id="KW-0378">Hydrolase</keyword>
<evidence type="ECO:0000256" key="7">
    <source>
        <dbReference type="ARBA" id="ARBA00023049"/>
    </source>
</evidence>
<dbReference type="EC" id="3.4.13.22" evidence="9"/>
<evidence type="ECO:0000256" key="8">
    <source>
        <dbReference type="ARBA" id="ARBA00023316"/>
    </source>
</evidence>
<dbReference type="Proteomes" id="UP000266273">
    <property type="component" value="Unassembled WGS sequence"/>
</dbReference>
<evidence type="ECO:0000256" key="3">
    <source>
        <dbReference type="ARBA" id="ARBA00022723"/>
    </source>
</evidence>
<evidence type="ECO:0000256" key="4">
    <source>
        <dbReference type="ARBA" id="ARBA00022801"/>
    </source>
</evidence>
<keyword evidence="3 9" id="KW-0479">Metal-binding</keyword>
<evidence type="ECO:0000313" key="10">
    <source>
        <dbReference type="EMBL" id="RIA47285.1"/>
    </source>
</evidence>
<dbReference type="OrthoDB" id="9801430at2"/>
<sequence>MPVPAWTSLPPVPHACCKLDAGGYGSVAVDEADPRAAEPLVDLSDYGLAGKNYYARTDGGNAPYHRAIAGHINGLWARRSVAEKLVRVNRGLQEWGFRLFVWDAYRPAACQQGLWAFWWEQARQDRPDADDASIRARVLEFVSDPSRFDPGDPATIPTHATGAAIDLTLQHLDTGALAEMGAGFDEMSPRAASDYFERALERGDIAPDDPQLLHRRLLHFAMRAEGFVNYPPEFWHFDWGNQMYVRNLAAIGGDAPRAAWYGYVRPPEGESRTLSEPGER</sequence>
<dbReference type="GO" id="GO:0008270">
    <property type="term" value="F:zinc ion binding"/>
    <property type="evidence" value="ECO:0007669"/>
    <property type="project" value="UniProtKB-UniRule"/>
</dbReference>
<feature type="binding site" evidence="9">
    <location>
        <position position="159"/>
    </location>
    <ligand>
        <name>Zn(2+)</name>
        <dbReference type="ChEBI" id="CHEBI:29105"/>
        <note>catalytic</note>
    </ligand>
</feature>
<dbReference type="SUPFAM" id="SSF55166">
    <property type="entry name" value="Hedgehog/DD-peptidase"/>
    <property type="match status" value="1"/>
</dbReference>
<proteinExistence type="inferred from homology"/>
<comment type="similarity">
    <text evidence="9">Belongs to the peptidase M15D family.</text>
</comment>
<comment type="caution">
    <text evidence="10">The sequence shown here is derived from an EMBL/GenBank/DDBJ whole genome shotgun (WGS) entry which is preliminary data.</text>
</comment>
<gene>
    <name evidence="9" type="primary">ddpX</name>
    <name evidence="10" type="ORF">BXY53_2668</name>
</gene>
<dbReference type="Pfam" id="PF01427">
    <property type="entry name" value="Peptidase_M15"/>
    <property type="match status" value="1"/>
</dbReference>